<dbReference type="EMBL" id="CP014544">
    <property type="protein sequence ID" value="AMO67461.1"/>
    <property type="molecule type" value="Genomic_DNA"/>
</dbReference>
<dbReference type="STRING" id="1470434.AZF00_03735"/>
<dbReference type="InterPro" id="IPR002575">
    <property type="entry name" value="Aminoglycoside_PTrfase"/>
</dbReference>
<organism evidence="2 3">
    <name type="scientific">Zhongshania aliphaticivorans</name>
    <dbReference type="NCBI Taxonomy" id="1470434"/>
    <lineage>
        <taxon>Bacteria</taxon>
        <taxon>Pseudomonadati</taxon>
        <taxon>Pseudomonadota</taxon>
        <taxon>Gammaproteobacteria</taxon>
        <taxon>Cellvibrionales</taxon>
        <taxon>Spongiibacteraceae</taxon>
        <taxon>Zhongshania</taxon>
    </lineage>
</organism>
<dbReference type="InterPro" id="IPR041726">
    <property type="entry name" value="ACAD10_11_N"/>
</dbReference>
<dbReference type="AlphaFoldDB" id="A0A127M2L6"/>
<name>A0A127M2L6_9GAMM</name>
<dbReference type="Gene3D" id="3.30.200.20">
    <property type="entry name" value="Phosphorylase Kinase, domain 1"/>
    <property type="match status" value="1"/>
</dbReference>
<dbReference type="Proteomes" id="UP000074119">
    <property type="component" value="Chromosome"/>
</dbReference>
<gene>
    <name evidence="2" type="ORF">AZF00_03735</name>
</gene>
<evidence type="ECO:0000259" key="1">
    <source>
        <dbReference type="Pfam" id="PF01636"/>
    </source>
</evidence>
<evidence type="ECO:0000313" key="3">
    <source>
        <dbReference type="Proteomes" id="UP000074119"/>
    </source>
</evidence>
<dbReference type="PANTHER" id="PTHR21310">
    <property type="entry name" value="AMINOGLYCOSIDE PHOSPHOTRANSFERASE-RELATED-RELATED"/>
    <property type="match status" value="1"/>
</dbReference>
<evidence type="ECO:0000313" key="2">
    <source>
        <dbReference type="EMBL" id="AMO67461.1"/>
    </source>
</evidence>
<dbReference type="CDD" id="cd05154">
    <property type="entry name" value="ACAD10_11_N-like"/>
    <property type="match status" value="1"/>
</dbReference>
<sequence>MTQELRPTPSLDAPDTVRLSLQDWLTESVYPNRKLIIPAIVIPENTGMSNITLLFDCVLDDQETMPMVARLQAQGDKLAFPEYNLPMQYAAMEALGKISGLQLPQLVAQEPSGEILGTPFYIMQRCDGRIPPDMPPYHMDGWLLDASPADRKALWNSAISMIATLHAQDPTAAPLAGFVQQYNFPKSLDEQLRYWEHYMAWGLEGAHNEACEQALAWLRQHQPEEQCLRLCWGDSRMANVIFDPTKNEIAALLDWEMLCMGDPLQDIAWWIFMDEVFSHGIGIPRLEGFPDIDTSTQLWSTLSGHKYDKLHYYRVYAGMRISLILARMSLATDGSMVEDSFASQYTLKVMSEKN</sequence>
<dbReference type="KEGG" id="zal:AZF00_03735"/>
<accession>A0A127M2L6</accession>
<dbReference type="RefSeq" id="WP_008246002.1">
    <property type="nucleotide sequence ID" value="NZ_CP014544.1"/>
</dbReference>
<protein>
    <recommendedName>
        <fullName evidence="1">Aminoglycoside phosphotransferase domain-containing protein</fullName>
    </recommendedName>
</protein>
<proteinExistence type="predicted"/>
<reference evidence="2 3" key="1">
    <citation type="submission" date="2015-12" db="EMBL/GenBank/DDBJ databases">
        <authorList>
            <person name="Shamseldin A."/>
            <person name="Moawad H."/>
            <person name="Abd El-Rahim W.M."/>
            <person name="Sadowsky M.J."/>
        </authorList>
    </citation>
    <scope>NUCLEOTIDE SEQUENCE [LARGE SCALE GENOMIC DNA]</scope>
    <source>
        <strain evidence="2 3">SM2</strain>
    </source>
</reference>
<dbReference type="Pfam" id="PF01636">
    <property type="entry name" value="APH"/>
    <property type="match status" value="1"/>
</dbReference>
<dbReference type="SUPFAM" id="SSF56112">
    <property type="entry name" value="Protein kinase-like (PK-like)"/>
    <property type="match status" value="1"/>
</dbReference>
<dbReference type="PANTHER" id="PTHR21310:SF40">
    <property type="entry name" value="AMINOGLYCOSIDE PHOSPHOTRANSFERASE DOMAIN-CONTAINING PROTEIN-RELATED"/>
    <property type="match status" value="1"/>
</dbReference>
<dbReference type="InterPro" id="IPR051678">
    <property type="entry name" value="AGP_Transferase"/>
</dbReference>
<feature type="domain" description="Aminoglycoside phosphotransferase" evidence="1">
    <location>
        <begin position="88"/>
        <end position="271"/>
    </location>
</feature>
<dbReference type="Gene3D" id="3.90.1200.10">
    <property type="match status" value="1"/>
</dbReference>
<dbReference type="InterPro" id="IPR011009">
    <property type="entry name" value="Kinase-like_dom_sf"/>
</dbReference>